<dbReference type="SUPFAM" id="SSF48452">
    <property type="entry name" value="TPR-like"/>
    <property type="match status" value="1"/>
</dbReference>
<evidence type="ECO:0000313" key="2">
    <source>
        <dbReference type="EMBL" id="CDP33282.1"/>
    </source>
</evidence>
<organism evidence="2">
    <name type="scientific">Blastobotrys adeninivorans</name>
    <name type="common">Yeast</name>
    <name type="synonym">Arxula adeninivorans</name>
    <dbReference type="NCBI Taxonomy" id="409370"/>
    <lineage>
        <taxon>Eukaryota</taxon>
        <taxon>Fungi</taxon>
        <taxon>Dikarya</taxon>
        <taxon>Ascomycota</taxon>
        <taxon>Saccharomycotina</taxon>
        <taxon>Dipodascomycetes</taxon>
        <taxon>Dipodascales</taxon>
        <taxon>Trichomonascaceae</taxon>
        <taxon>Blastobotrys</taxon>
    </lineage>
</organism>
<feature type="region of interest" description="Disordered" evidence="1">
    <location>
        <begin position="349"/>
        <end position="376"/>
    </location>
</feature>
<evidence type="ECO:0000256" key="1">
    <source>
        <dbReference type="SAM" id="MobiDB-lite"/>
    </source>
</evidence>
<dbReference type="PhylomeDB" id="A0A060T324"/>
<reference evidence="2" key="1">
    <citation type="submission" date="2014-02" db="EMBL/GenBank/DDBJ databases">
        <authorList>
            <person name="Genoscope - CEA"/>
        </authorList>
    </citation>
    <scope>NUCLEOTIDE SEQUENCE</scope>
    <source>
        <strain evidence="2">LS3</strain>
    </source>
</reference>
<accession>A0A060T324</accession>
<dbReference type="Gene3D" id="1.25.40.10">
    <property type="entry name" value="Tetratricopeptide repeat domain"/>
    <property type="match status" value="1"/>
</dbReference>
<gene>
    <name evidence="2" type="ORF">GNLVRS02_ARAD1A05962g</name>
</gene>
<dbReference type="EMBL" id="HG937691">
    <property type="protein sequence ID" value="CDP33282.1"/>
    <property type="molecule type" value="Genomic_DNA"/>
</dbReference>
<sequence length="376" mass="42509">MRLGLGRVAVRTVRHYSTGVEPPLARAQLRKLLFEFKVPLSYKKVVETYHAASGPNSSGLDSVEGVSGAQMMTLKRILETHRRRSGLIQKGLVEIENNLVERAAELSDKTAITLLARKVMEDAQEDPKQVPEEDRVHADKLLTELMDANFPLAFKASGDLAYKQGFVKEAEKFYRLSIEQSKGNEDGLDSTLRTECYRNIGLICFNSRRITDATGAFLDAIATTEDEKQVIDCHFYLGQIFESDKHRARYHLENCASHGLKEAFAPLGFLVLNYFNEPKIALHWFSVGKEAGDLGCLIGLFDTHMRLEYFTQAQTQLAQLQTLLSKEEGQWDKFVNSRKKSIDRLALLQPTEPSPAHSSEDFTESPQLPPKDRWNF</sequence>
<dbReference type="AlphaFoldDB" id="A0A060T324"/>
<name>A0A060T324_BLAAD</name>
<reference evidence="2" key="2">
    <citation type="submission" date="2014-06" db="EMBL/GenBank/DDBJ databases">
        <title>The complete genome of Blastobotrys (Arxula) adeninivorans LS3 - a yeast of biotechnological interest.</title>
        <authorList>
            <person name="Kunze G."/>
            <person name="Gaillardin C."/>
            <person name="Czernicka M."/>
            <person name="Durrens P."/>
            <person name="Martin T."/>
            <person name="Boer E."/>
            <person name="Gabaldon T."/>
            <person name="Cruz J."/>
            <person name="Talla E."/>
            <person name="Marck C."/>
            <person name="Goffeau A."/>
            <person name="Barbe V."/>
            <person name="Baret P."/>
            <person name="Baronian K."/>
            <person name="Beier S."/>
            <person name="Bleykasten C."/>
            <person name="Bode R."/>
            <person name="Casaregola S."/>
            <person name="Despons L."/>
            <person name="Fairhead C."/>
            <person name="Giersberg M."/>
            <person name="Gierski P."/>
            <person name="Hahnel U."/>
            <person name="Hartmann A."/>
            <person name="Jankowska D."/>
            <person name="Jubin C."/>
            <person name="Jung P."/>
            <person name="Lafontaine I."/>
            <person name="Leh-Louis V."/>
            <person name="Lemaire M."/>
            <person name="Marcet-Houben M."/>
            <person name="Mascher M."/>
            <person name="Morel G."/>
            <person name="Richard G.-F."/>
            <person name="Riechen J."/>
            <person name="Sacerdot C."/>
            <person name="Sarkar A."/>
            <person name="Savel G."/>
            <person name="Schacherer J."/>
            <person name="Sherman D."/>
            <person name="Straub M.-L."/>
            <person name="Stein N."/>
            <person name="Thierry A."/>
            <person name="Trautwein-Schult A."/>
            <person name="Westhof E."/>
            <person name="Worch S."/>
            <person name="Dujon B."/>
            <person name="Souciet J.-L."/>
            <person name="Wincker P."/>
            <person name="Scholz U."/>
            <person name="Neuveglise N."/>
        </authorList>
    </citation>
    <scope>NUCLEOTIDE SEQUENCE</scope>
    <source>
        <strain evidence="2">LS3</strain>
    </source>
</reference>
<protein>
    <submittedName>
        <fullName evidence="2">ARAD1A05962p</fullName>
    </submittedName>
</protein>
<dbReference type="InterPro" id="IPR011990">
    <property type="entry name" value="TPR-like_helical_dom_sf"/>
</dbReference>
<proteinExistence type="predicted"/>